<dbReference type="AlphaFoldDB" id="A0A2U1NK20"/>
<accession>A0A2U1NK20</accession>
<dbReference type="InterPro" id="IPR024593">
    <property type="entry name" value="DUF3444"/>
</dbReference>
<protein>
    <submittedName>
        <fullName evidence="2">DnaJ domain-containing protein</fullName>
    </submittedName>
</protein>
<evidence type="ECO:0000259" key="1">
    <source>
        <dbReference type="Pfam" id="PF11926"/>
    </source>
</evidence>
<evidence type="ECO:0000313" key="2">
    <source>
        <dbReference type="EMBL" id="PWA73867.1"/>
    </source>
</evidence>
<proteinExistence type="predicted"/>
<dbReference type="PANTHER" id="PTHR45089:SF50">
    <property type="entry name" value="DNAJ HEAT SHOCK AMINO-TERMINAL DOMAIN PROTEIN-RELATED"/>
    <property type="match status" value="1"/>
</dbReference>
<dbReference type="EMBL" id="PKPP01002662">
    <property type="protein sequence ID" value="PWA73867.1"/>
    <property type="molecule type" value="Genomic_DNA"/>
</dbReference>
<evidence type="ECO:0000313" key="3">
    <source>
        <dbReference type="Proteomes" id="UP000245207"/>
    </source>
</evidence>
<keyword evidence="3" id="KW-1185">Reference proteome</keyword>
<feature type="domain" description="DUF3444" evidence="1">
    <location>
        <begin position="84"/>
        <end position="158"/>
    </location>
</feature>
<reference evidence="2 3" key="1">
    <citation type="journal article" date="2018" name="Mol. Plant">
        <title>The genome of Artemisia annua provides insight into the evolution of Asteraceae family and artemisinin biosynthesis.</title>
        <authorList>
            <person name="Shen Q."/>
            <person name="Zhang L."/>
            <person name="Liao Z."/>
            <person name="Wang S."/>
            <person name="Yan T."/>
            <person name="Shi P."/>
            <person name="Liu M."/>
            <person name="Fu X."/>
            <person name="Pan Q."/>
            <person name="Wang Y."/>
            <person name="Lv Z."/>
            <person name="Lu X."/>
            <person name="Zhang F."/>
            <person name="Jiang W."/>
            <person name="Ma Y."/>
            <person name="Chen M."/>
            <person name="Hao X."/>
            <person name="Li L."/>
            <person name="Tang Y."/>
            <person name="Lv G."/>
            <person name="Zhou Y."/>
            <person name="Sun X."/>
            <person name="Brodelius P.E."/>
            <person name="Rose J.K.C."/>
            <person name="Tang K."/>
        </authorList>
    </citation>
    <scope>NUCLEOTIDE SEQUENCE [LARGE SCALE GENOMIC DNA]</scope>
    <source>
        <strain evidence="3">cv. Huhao1</strain>
        <tissue evidence="2">Leaf</tissue>
    </source>
</reference>
<dbReference type="STRING" id="35608.A0A2U1NK20"/>
<sequence length="159" mass="18306">MFYNNEPSQWNTSAISDPNGFSYNSVNHNHTANGKVKGVKVTGYVKAVKPRKLLIDKARSVIQVKLEEMKSTSKAEKNRTTTKKILTIPNPDFHDFDSDRSEEVFQVKQIWAIYDEEDGMPRLYCLIPQVMSVKPFWVHISYLSSKTDTEFGNVKWIES</sequence>
<name>A0A2U1NK20_ARTAN</name>
<dbReference type="Pfam" id="PF11926">
    <property type="entry name" value="DUF3444"/>
    <property type="match status" value="1"/>
</dbReference>
<gene>
    <name evidence="2" type="ORF">CTI12_AA255700</name>
</gene>
<dbReference type="OrthoDB" id="1751789at2759"/>
<dbReference type="PANTHER" id="PTHR45089">
    <property type="entry name" value="DNAJ HEAT SHOCK AMINO-TERMINAL DOMAIN PROTEIN-RELATED"/>
    <property type="match status" value="1"/>
</dbReference>
<comment type="caution">
    <text evidence="2">The sequence shown here is derived from an EMBL/GenBank/DDBJ whole genome shotgun (WGS) entry which is preliminary data.</text>
</comment>
<organism evidence="2 3">
    <name type="scientific">Artemisia annua</name>
    <name type="common">Sweet wormwood</name>
    <dbReference type="NCBI Taxonomy" id="35608"/>
    <lineage>
        <taxon>Eukaryota</taxon>
        <taxon>Viridiplantae</taxon>
        <taxon>Streptophyta</taxon>
        <taxon>Embryophyta</taxon>
        <taxon>Tracheophyta</taxon>
        <taxon>Spermatophyta</taxon>
        <taxon>Magnoliopsida</taxon>
        <taxon>eudicotyledons</taxon>
        <taxon>Gunneridae</taxon>
        <taxon>Pentapetalae</taxon>
        <taxon>asterids</taxon>
        <taxon>campanulids</taxon>
        <taxon>Asterales</taxon>
        <taxon>Asteraceae</taxon>
        <taxon>Asteroideae</taxon>
        <taxon>Anthemideae</taxon>
        <taxon>Artemisiinae</taxon>
        <taxon>Artemisia</taxon>
    </lineage>
</organism>
<dbReference type="Proteomes" id="UP000245207">
    <property type="component" value="Unassembled WGS sequence"/>
</dbReference>